<dbReference type="InterPro" id="IPR050454">
    <property type="entry name" value="RTT106/SSRP1_HistChap/FACT"/>
</dbReference>
<dbReference type="SMART" id="SM01287">
    <property type="entry name" value="Rtt106"/>
    <property type="match status" value="1"/>
</dbReference>
<dbReference type="InterPro" id="IPR013719">
    <property type="entry name" value="RTT106/SPT16-like_middle_dom"/>
</dbReference>
<evidence type="ECO:0000313" key="3">
    <source>
        <dbReference type="EMBL" id="CBK19557.2"/>
    </source>
</evidence>
<evidence type="ECO:0000259" key="2">
    <source>
        <dbReference type="SMART" id="SM01287"/>
    </source>
</evidence>
<name>D8LUR8_BLAHO</name>
<evidence type="ECO:0000256" key="1">
    <source>
        <dbReference type="SAM" id="MobiDB-lite"/>
    </source>
</evidence>
<dbReference type="OrthoDB" id="225792at2759"/>
<protein>
    <recommendedName>
        <fullName evidence="2">Histone chaperone RTT106/FACT complex subunit SPT16-like middle domain-containing protein</fullName>
    </recommendedName>
</protein>
<dbReference type="AlphaFoldDB" id="D8LUR8"/>
<dbReference type="GO" id="GO:0031491">
    <property type="term" value="F:nucleosome binding"/>
    <property type="evidence" value="ECO:0007669"/>
    <property type="project" value="TreeGrafter"/>
</dbReference>
<accession>D8LUR8</accession>
<dbReference type="InterPro" id="IPR011993">
    <property type="entry name" value="PH-like_dom_sf"/>
</dbReference>
<dbReference type="PANTHER" id="PTHR45849:SF1">
    <property type="entry name" value="FACT COMPLEX SUBUNIT SSRP1"/>
    <property type="match status" value="1"/>
</dbReference>
<sequence length="235" mass="26512">MKQVSNTVVALKSPLILGKRKLDCVCLTLDTSTPKETYFTDKKRKIKGKDYSIFITILKTKFTFSVIKPDSSFFISNSRTSFVKCYHGTSPSYLVPCRPGLVIATSSNVHYIPHEDVIAMNLDRLGGGTFDFMVKTSTQKQYDFTMVAREERACLEEYSKEVIRENRIRQGGKGNEVDEDDSSDDPFSLQSEDESDKEKDAEALKELVKEDSEEDADGSDSSPDDDLPSKRQRTI</sequence>
<evidence type="ECO:0000313" key="4">
    <source>
        <dbReference type="Proteomes" id="UP000008312"/>
    </source>
</evidence>
<feature type="compositionally biased region" description="Basic and acidic residues" evidence="1">
    <location>
        <begin position="196"/>
        <end position="210"/>
    </location>
</feature>
<dbReference type="SUPFAM" id="SSF50729">
    <property type="entry name" value="PH domain-like"/>
    <property type="match status" value="1"/>
</dbReference>
<dbReference type="EMBL" id="FN668638">
    <property type="protein sequence ID" value="CBK19557.2"/>
    <property type="molecule type" value="Genomic_DNA"/>
</dbReference>
<keyword evidence="4" id="KW-1185">Reference proteome</keyword>
<dbReference type="InParanoid" id="D8LUR8"/>
<dbReference type="GeneID" id="24917345"/>
<proteinExistence type="predicted"/>
<reference evidence="3" key="1">
    <citation type="submission" date="2010-02" db="EMBL/GenBank/DDBJ databases">
        <title>Sequencing and annotation of the Blastocystis hominis genome.</title>
        <authorList>
            <person name="Wincker P."/>
        </authorList>
    </citation>
    <scope>NUCLEOTIDE SEQUENCE</scope>
    <source>
        <strain evidence="3">Singapore isolate B</strain>
    </source>
</reference>
<gene>
    <name evidence="3" type="ORF">GSBLH_T00000022001</name>
</gene>
<dbReference type="Pfam" id="PF08512">
    <property type="entry name" value="Rttp106-like_middle"/>
    <property type="match status" value="1"/>
</dbReference>
<dbReference type="GO" id="GO:0035101">
    <property type="term" value="C:FACT complex"/>
    <property type="evidence" value="ECO:0007669"/>
    <property type="project" value="TreeGrafter"/>
</dbReference>
<dbReference type="GO" id="GO:0042393">
    <property type="term" value="F:histone binding"/>
    <property type="evidence" value="ECO:0007669"/>
    <property type="project" value="TreeGrafter"/>
</dbReference>
<dbReference type="RefSeq" id="XP_012893605.1">
    <property type="nucleotide sequence ID" value="XM_013038151.1"/>
</dbReference>
<dbReference type="PANTHER" id="PTHR45849">
    <property type="entry name" value="FACT COMPLEX SUBUNIT SSRP1"/>
    <property type="match status" value="1"/>
</dbReference>
<feature type="domain" description="Histone chaperone RTT106/FACT complex subunit SPT16-like middle" evidence="2">
    <location>
        <begin position="80"/>
        <end position="166"/>
    </location>
</feature>
<dbReference type="Gene3D" id="2.30.29.30">
    <property type="entry name" value="Pleckstrin-homology domain (PH domain)/Phosphotyrosine-binding domain (PTB)"/>
    <property type="match status" value="1"/>
</dbReference>
<feature type="compositionally biased region" description="Acidic residues" evidence="1">
    <location>
        <begin position="211"/>
        <end position="226"/>
    </location>
</feature>
<organism evidence="3">
    <name type="scientific">Blastocystis hominis</name>
    <dbReference type="NCBI Taxonomy" id="12968"/>
    <lineage>
        <taxon>Eukaryota</taxon>
        <taxon>Sar</taxon>
        <taxon>Stramenopiles</taxon>
        <taxon>Bigyra</taxon>
        <taxon>Opalozoa</taxon>
        <taxon>Opalinata</taxon>
        <taxon>Blastocystidae</taxon>
        <taxon>Blastocystis</taxon>
    </lineage>
</organism>
<dbReference type="Proteomes" id="UP000008312">
    <property type="component" value="Unassembled WGS sequence"/>
</dbReference>
<feature type="region of interest" description="Disordered" evidence="1">
    <location>
        <begin position="166"/>
        <end position="235"/>
    </location>
</feature>